<dbReference type="GO" id="GO:0043176">
    <property type="term" value="F:amine binding"/>
    <property type="evidence" value="ECO:0007669"/>
    <property type="project" value="InterPro"/>
</dbReference>
<evidence type="ECO:0008006" key="4">
    <source>
        <dbReference type="Google" id="ProtNLM"/>
    </source>
</evidence>
<name>A0A9D4PNK1_RHISA</name>
<dbReference type="Pfam" id="PF02098">
    <property type="entry name" value="His_binding"/>
    <property type="match status" value="1"/>
</dbReference>
<keyword evidence="3" id="KW-1185">Reference proteome</keyword>
<keyword evidence="1" id="KW-0732">Signal</keyword>
<accession>A0A9D4PNK1</accession>
<dbReference type="InterPro" id="IPR012674">
    <property type="entry name" value="Calycin"/>
</dbReference>
<dbReference type="Gene3D" id="2.40.128.20">
    <property type="match status" value="1"/>
</dbReference>
<comment type="caution">
    <text evidence="2">The sequence shown here is derived from an EMBL/GenBank/DDBJ whole genome shotgun (WGS) entry which is preliminary data.</text>
</comment>
<evidence type="ECO:0000256" key="1">
    <source>
        <dbReference type="SAM" id="SignalP"/>
    </source>
</evidence>
<sequence length="185" mass="21189">MRTLHVALAVAIAYVTFVAFPASSEAPHKLQRNLTDTFELFDKFPYVVLVYSSGDDPEFQCLTNKRTELDMKAKKATYVWMFKGHNGRERKNVALHLSAGDAPDRVVFTINNDTEHSMVAHFVYTDYKDCVIVEIPYDGDQCQLWVSKDVKDDVPQHCLDQLEDICDVSEEEYSKELCQNEVDDP</sequence>
<gene>
    <name evidence="2" type="ORF">HPB52_014606</name>
</gene>
<dbReference type="VEuPathDB" id="VectorBase:RSAN_029139"/>
<proteinExistence type="predicted"/>
<dbReference type="OMA" id="PYDGDQC"/>
<dbReference type="AlphaFoldDB" id="A0A9D4PNK1"/>
<dbReference type="EMBL" id="JABSTV010001252">
    <property type="protein sequence ID" value="KAH7947615.1"/>
    <property type="molecule type" value="Genomic_DNA"/>
</dbReference>
<evidence type="ECO:0000313" key="2">
    <source>
        <dbReference type="EMBL" id="KAH7947615.1"/>
    </source>
</evidence>
<dbReference type="SUPFAM" id="SSF50814">
    <property type="entry name" value="Lipocalins"/>
    <property type="match status" value="1"/>
</dbReference>
<dbReference type="Proteomes" id="UP000821837">
    <property type="component" value="Chromosome 6"/>
</dbReference>
<feature type="signal peptide" evidence="1">
    <location>
        <begin position="1"/>
        <end position="19"/>
    </location>
</feature>
<dbReference type="InterPro" id="IPR002970">
    <property type="entry name" value="Tick_his-bd"/>
</dbReference>
<dbReference type="OrthoDB" id="6480778at2759"/>
<organism evidence="2 3">
    <name type="scientific">Rhipicephalus sanguineus</name>
    <name type="common">Brown dog tick</name>
    <name type="synonym">Ixodes sanguineus</name>
    <dbReference type="NCBI Taxonomy" id="34632"/>
    <lineage>
        <taxon>Eukaryota</taxon>
        <taxon>Metazoa</taxon>
        <taxon>Ecdysozoa</taxon>
        <taxon>Arthropoda</taxon>
        <taxon>Chelicerata</taxon>
        <taxon>Arachnida</taxon>
        <taxon>Acari</taxon>
        <taxon>Parasitiformes</taxon>
        <taxon>Ixodida</taxon>
        <taxon>Ixodoidea</taxon>
        <taxon>Ixodidae</taxon>
        <taxon>Rhipicephalinae</taxon>
        <taxon>Rhipicephalus</taxon>
        <taxon>Rhipicephalus</taxon>
    </lineage>
</organism>
<dbReference type="GO" id="GO:0030682">
    <property type="term" value="P:symbiont-mediated perturbation of host defenses"/>
    <property type="evidence" value="ECO:0007669"/>
    <property type="project" value="InterPro"/>
</dbReference>
<feature type="chain" id="PRO_5039021576" description="Lipocalin-5 1" evidence="1">
    <location>
        <begin position="20"/>
        <end position="185"/>
    </location>
</feature>
<evidence type="ECO:0000313" key="3">
    <source>
        <dbReference type="Proteomes" id="UP000821837"/>
    </source>
</evidence>
<reference evidence="2" key="1">
    <citation type="journal article" date="2020" name="Cell">
        <title>Large-Scale Comparative Analyses of Tick Genomes Elucidate Their Genetic Diversity and Vector Capacities.</title>
        <authorList>
            <consortium name="Tick Genome and Microbiome Consortium (TIGMIC)"/>
            <person name="Jia N."/>
            <person name="Wang J."/>
            <person name="Shi W."/>
            <person name="Du L."/>
            <person name="Sun Y."/>
            <person name="Zhan W."/>
            <person name="Jiang J.F."/>
            <person name="Wang Q."/>
            <person name="Zhang B."/>
            <person name="Ji P."/>
            <person name="Bell-Sakyi L."/>
            <person name="Cui X.M."/>
            <person name="Yuan T.T."/>
            <person name="Jiang B.G."/>
            <person name="Yang W.F."/>
            <person name="Lam T.T."/>
            <person name="Chang Q.C."/>
            <person name="Ding S.J."/>
            <person name="Wang X.J."/>
            <person name="Zhu J.G."/>
            <person name="Ruan X.D."/>
            <person name="Zhao L."/>
            <person name="Wei J.T."/>
            <person name="Ye R.Z."/>
            <person name="Que T.C."/>
            <person name="Du C.H."/>
            <person name="Zhou Y.H."/>
            <person name="Cheng J.X."/>
            <person name="Dai P.F."/>
            <person name="Guo W.B."/>
            <person name="Han X.H."/>
            <person name="Huang E.J."/>
            <person name="Li L.F."/>
            <person name="Wei W."/>
            <person name="Gao Y.C."/>
            <person name="Liu J.Z."/>
            <person name="Shao H.Z."/>
            <person name="Wang X."/>
            <person name="Wang C.C."/>
            <person name="Yang T.C."/>
            <person name="Huo Q.B."/>
            <person name="Li W."/>
            <person name="Chen H.Y."/>
            <person name="Chen S.E."/>
            <person name="Zhou L.G."/>
            <person name="Ni X.B."/>
            <person name="Tian J.H."/>
            <person name="Sheng Y."/>
            <person name="Liu T."/>
            <person name="Pan Y.S."/>
            <person name="Xia L.Y."/>
            <person name="Li J."/>
            <person name="Zhao F."/>
            <person name="Cao W.C."/>
        </authorList>
    </citation>
    <scope>NUCLEOTIDE SEQUENCE</scope>
    <source>
        <strain evidence="2">Rsan-2018</strain>
    </source>
</reference>
<protein>
    <recommendedName>
        <fullName evidence="4">Lipocalin-5 1</fullName>
    </recommendedName>
</protein>
<reference evidence="2" key="2">
    <citation type="submission" date="2021-09" db="EMBL/GenBank/DDBJ databases">
        <authorList>
            <person name="Jia N."/>
            <person name="Wang J."/>
            <person name="Shi W."/>
            <person name="Du L."/>
            <person name="Sun Y."/>
            <person name="Zhan W."/>
            <person name="Jiang J."/>
            <person name="Wang Q."/>
            <person name="Zhang B."/>
            <person name="Ji P."/>
            <person name="Sakyi L.B."/>
            <person name="Cui X."/>
            <person name="Yuan T."/>
            <person name="Jiang B."/>
            <person name="Yang W."/>
            <person name="Lam T.T.-Y."/>
            <person name="Chang Q."/>
            <person name="Ding S."/>
            <person name="Wang X."/>
            <person name="Zhu J."/>
            <person name="Ruan X."/>
            <person name="Zhao L."/>
            <person name="Wei J."/>
            <person name="Que T."/>
            <person name="Du C."/>
            <person name="Cheng J."/>
            <person name="Dai P."/>
            <person name="Han X."/>
            <person name="Huang E."/>
            <person name="Gao Y."/>
            <person name="Liu J."/>
            <person name="Shao H."/>
            <person name="Ye R."/>
            <person name="Li L."/>
            <person name="Wei W."/>
            <person name="Wang X."/>
            <person name="Wang C."/>
            <person name="Huo Q."/>
            <person name="Li W."/>
            <person name="Guo W."/>
            <person name="Chen H."/>
            <person name="Chen S."/>
            <person name="Zhou L."/>
            <person name="Zhou L."/>
            <person name="Ni X."/>
            <person name="Tian J."/>
            <person name="Zhou Y."/>
            <person name="Sheng Y."/>
            <person name="Liu T."/>
            <person name="Pan Y."/>
            <person name="Xia L."/>
            <person name="Li J."/>
            <person name="Zhao F."/>
            <person name="Cao W."/>
        </authorList>
    </citation>
    <scope>NUCLEOTIDE SEQUENCE</scope>
    <source>
        <strain evidence="2">Rsan-2018</strain>
        <tissue evidence="2">Larvae</tissue>
    </source>
</reference>